<name>A0A183FU38_HELPZ</name>
<reference evidence="2 3" key="1">
    <citation type="submission" date="2018-11" db="EMBL/GenBank/DDBJ databases">
        <authorList>
            <consortium name="Pathogen Informatics"/>
        </authorList>
    </citation>
    <scope>NUCLEOTIDE SEQUENCE [LARGE SCALE GENOMIC DNA]</scope>
</reference>
<evidence type="ECO:0000259" key="1">
    <source>
        <dbReference type="Pfam" id="PF17906"/>
    </source>
</evidence>
<reference evidence="4" key="2">
    <citation type="submission" date="2019-09" db="UniProtKB">
        <authorList>
            <consortium name="WormBaseParasite"/>
        </authorList>
    </citation>
    <scope>IDENTIFICATION</scope>
</reference>
<dbReference type="Proteomes" id="UP000050761">
    <property type="component" value="Unassembled WGS sequence"/>
</dbReference>
<dbReference type="WBParaSite" id="HPBE_0001166401-mRNA-1">
    <property type="protein sequence ID" value="HPBE_0001166401-mRNA-1"/>
    <property type="gene ID" value="HPBE_0001166401"/>
</dbReference>
<evidence type="ECO:0000313" key="2">
    <source>
        <dbReference type="EMBL" id="VDO89421.1"/>
    </source>
</evidence>
<feature type="domain" description="Mos1 transposase HTH" evidence="1">
    <location>
        <begin position="10"/>
        <end position="43"/>
    </location>
</feature>
<organism evidence="3 4">
    <name type="scientific">Heligmosomoides polygyrus</name>
    <name type="common">Parasitic roundworm</name>
    <dbReference type="NCBI Taxonomy" id="6339"/>
    <lineage>
        <taxon>Eukaryota</taxon>
        <taxon>Metazoa</taxon>
        <taxon>Ecdysozoa</taxon>
        <taxon>Nematoda</taxon>
        <taxon>Chromadorea</taxon>
        <taxon>Rhabditida</taxon>
        <taxon>Rhabditina</taxon>
        <taxon>Rhabditomorpha</taxon>
        <taxon>Strongyloidea</taxon>
        <taxon>Heligmosomidae</taxon>
        <taxon>Heligmosomoides</taxon>
    </lineage>
</organism>
<proteinExistence type="predicted"/>
<accession>A0A183FU38</accession>
<sequence>MAKQFIPTETHIRDVMLFLHQSGLNAKESYRRLKDVYNESAPVRTDPYQATRELSSTLGVSHSTVVRGLKWQGAKIGSLGTSRLDTT</sequence>
<keyword evidence="3" id="KW-1185">Reference proteome</keyword>
<evidence type="ECO:0000313" key="4">
    <source>
        <dbReference type="WBParaSite" id="HPBE_0001166401-mRNA-1"/>
    </source>
</evidence>
<dbReference type="AlphaFoldDB" id="A0A183FU38"/>
<protein>
    <submittedName>
        <fullName evidence="4">HTH_48 domain-containing protein</fullName>
    </submittedName>
</protein>
<evidence type="ECO:0000313" key="3">
    <source>
        <dbReference type="Proteomes" id="UP000050761"/>
    </source>
</evidence>
<dbReference type="InterPro" id="IPR041426">
    <property type="entry name" value="Mos1_HTH"/>
</dbReference>
<dbReference type="Gene3D" id="1.10.10.1450">
    <property type="match status" value="1"/>
</dbReference>
<dbReference type="Pfam" id="PF17906">
    <property type="entry name" value="HTH_48"/>
    <property type="match status" value="1"/>
</dbReference>
<dbReference type="OrthoDB" id="5870084at2759"/>
<gene>
    <name evidence="2" type="ORF">HPBE_LOCUS11665</name>
</gene>
<dbReference type="EMBL" id="UZAH01027188">
    <property type="protein sequence ID" value="VDO89421.1"/>
    <property type="molecule type" value="Genomic_DNA"/>
</dbReference>
<accession>A0A3P7YP39</accession>